<evidence type="ECO:0000259" key="11">
    <source>
        <dbReference type="Pfam" id="PF03908"/>
    </source>
</evidence>
<dbReference type="Pfam" id="PF03908">
    <property type="entry name" value="Sec20"/>
    <property type="match status" value="1"/>
</dbReference>
<evidence type="ECO:0000256" key="1">
    <source>
        <dbReference type="ARBA" id="ARBA00004163"/>
    </source>
</evidence>
<comment type="subcellular location">
    <subcellularLocation>
        <location evidence="1">Endoplasmic reticulum membrane</location>
        <topology evidence="1">Single-pass type IV membrane protein</topology>
    </subcellularLocation>
</comment>
<dbReference type="HOGENOM" id="CLU_063105_0_0_1"/>
<keyword evidence="7" id="KW-0175">Coiled coil</keyword>
<sequence>MPPIPPTFDEETLASLDSLHRREKDLRDFQLPRLQACKGPIALQQQYVADLREDLDAFARQVEALDVAVEDQKGDRNRRELRRIVEVYQDTLISLRKAARSAILSSKQSLDSQQLSNRDELLRAATPNGKVAATSEKSSYVLRAPYGITFDASAREDVLMKANSDVTDALRRTINLMQNELERSVLSSQMLEQSSATLRSTSSTYDTLNMFLGTSKELVTILEKSDWLDRLLIISALVFFFVVTLFIVKQRVIDRGLRVALWWTRFIPSAGNSDLVFDKAEKGEGIVSAIVTTTSSLASPLSTMSGEGSSTITTGSSVVASVTEVLSRTSSALSVEPTVHVEL</sequence>
<keyword evidence="13" id="KW-1185">Reference proteome</keyword>
<feature type="transmembrane region" description="Helical" evidence="10">
    <location>
        <begin position="227"/>
        <end position="248"/>
    </location>
</feature>
<accession>A0A067PV88</accession>
<dbReference type="AlphaFoldDB" id="A0A067PV88"/>
<evidence type="ECO:0000256" key="6">
    <source>
        <dbReference type="ARBA" id="ARBA00022989"/>
    </source>
</evidence>
<organism evidence="12 13">
    <name type="scientific">Jaapia argillacea MUCL 33604</name>
    <dbReference type="NCBI Taxonomy" id="933084"/>
    <lineage>
        <taxon>Eukaryota</taxon>
        <taxon>Fungi</taxon>
        <taxon>Dikarya</taxon>
        <taxon>Basidiomycota</taxon>
        <taxon>Agaricomycotina</taxon>
        <taxon>Agaricomycetes</taxon>
        <taxon>Agaricomycetidae</taxon>
        <taxon>Jaapiales</taxon>
        <taxon>Jaapiaceae</taxon>
        <taxon>Jaapia</taxon>
    </lineage>
</organism>
<keyword evidence="4" id="KW-0256">Endoplasmic reticulum</keyword>
<gene>
    <name evidence="12" type="ORF">JAAARDRAFT_57628</name>
</gene>
<dbReference type="PANTHER" id="PTHR12825:SF0">
    <property type="entry name" value="VESICLE TRANSPORT PROTEIN SEC20"/>
    <property type="match status" value="1"/>
</dbReference>
<dbReference type="OrthoDB" id="46868at2759"/>
<dbReference type="Proteomes" id="UP000027265">
    <property type="component" value="Unassembled WGS sequence"/>
</dbReference>
<evidence type="ECO:0000256" key="2">
    <source>
        <dbReference type="ARBA" id="ARBA00022448"/>
    </source>
</evidence>
<reference evidence="13" key="1">
    <citation type="journal article" date="2014" name="Proc. Natl. Acad. Sci. U.S.A.">
        <title>Extensive sampling of basidiomycete genomes demonstrates inadequacy of the white-rot/brown-rot paradigm for wood decay fungi.</title>
        <authorList>
            <person name="Riley R."/>
            <person name="Salamov A.A."/>
            <person name="Brown D.W."/>
            <person name="Nagy L.G."/>
            <person name="Floudas D."/>
            <person name="Held B.W."/>
            <person name="Levasseur A."/>
            <person name="Lombard V."/>
            <person name="Morin E."/>
            <person name="Otillar R."/>
            <person name="Lindquist E.A."/>
            <person name="Sun H."/>
            <person name="LaButti K.M."/>
            <person name="Schmutz J."/>
            <person name="Jabbour D."/>
            <person name="Luo H."/>
            <person name="Baker S.E."/>
            <person name="Pisabarro A.G."/>
            <person name="Walton J.D."/>
            <person name="Blanchette R.A."/>
            <person name="Henrissat B."/>
            <person name="Martin F."/>
            <person name="Cullen D."/>
            <person name="Hibbett D.S."/>
            <person name="Grigoriev I.V."/>
        </authorList>
    </citation>
    <scope>NUCLEOTIDE SEQUENCE [LARGE SCALE GENOMIC DNA]</scope>
    <source>
        <strain evidence="13">MUCL 33604</strain>
    </source>
</reference>
<protein>
    <recommendedName>
        <fullName evidence="11">Sec20 C-terminal domain-containing protein</fullName>
    </recommendedName>
</protein>
<keyword evidence="3 10" id="KW-0812">Transmembrane</keyword>
<feature type="domain" description="Sec20 C-terminal" evidence="11">
    <location>
        <begin position="163"/>
        <end position="252"/>
    </location>
</feature>
<comment type="similarity">
    <text evidence="9">Belongs to the SEC20 family.</text>
</comment>
<dbReference type="InParanoid" id="A0A067PV88"/>
<evidence type="ECO:0000256" key="4">
    <source>
        <dbReference type="ARBA" id="ARBA00022824"/>
    </source>
</evidence>
<dbReference type="FunCoup" id="A0A067PV88">
    <property type="interactions" value="60"/>
</dbReference>
<dbReference type="PANTHER" id="PTHR12825">
    <property type="entry name" value="BNIP1-RELATED"/>
    <property type="match status" value="1"/>
</dbReference>
<keyword evidence="8 10" id="KW-0472">Membrane</keyword>
<dbReference type="EMBL" id="KL197717">
    <property type="protein sequence ID" value="KDQ58738.1"/>
    <property type="molecule type" value="Genomic_DNA"/>
</dbReference>
<evidence type="ECO:0000256" key="7">
    <source>
        <dbReference type="ARBA" id="ARBA00023054"/>
    </source>
</evidence>
<evidence type="ECO:0000313" key="12">
    <source>
        <dbReference type="EMBL" id="KDQ58738.1"/>
    </source>
</evidence>
<keyword evidence="6 10" id="KW-1133">Transmembrane helix</keyword>
<evidence type="ECO:0000256" key="3">
    <source>
        <dbReference type="ARBA" id="ARBA00022692"/>
    </source>
</evidence>
<dbReference type="GO" id="GO:0005484">
    <property type="term" value="F:SNAP receptor activity"/>
    <property type="evidence" value="ECO:0007669"/>
    <property type="project" value="InterPro"/>
</dbReference>
<keyword evidence="5" id="KW-0931">ER-Golgi transport</keyword>
<evidence type="ECO:0000256" key="10">
    <source>
        <dbReference type="SAM" id="Phobius"/>
    </source>
</evidence>
<dbReference type="InterPro" id="IPR005606">
    <property type="entry name" value="Sec20"/>
</dbReference>
<name>A0A067PV88_9AGAM</name>
<dbReference type="InterPro" id="IPR056173">
    <property type="entry name" value="Sec20_C"/>
</dbReference>
<keyword evidence="2" id="KW-0813">Transport</keyword>
<evidence type="ECO:0000313" key="13">
    <source>
        <dbReference type="Proteomes" id="UP000027265"/>
    </source>
</evidence>
<dbReference type="STRING" id="933084.A0A067PV88"/>
<evidence type="ECO:0000256" key="9">
    <source>
        <dbReference type="ARBA" id="ARBA00037934"/>
    </source>
</evidence>
<dbReference type="GO" id="GO:0031201">
    <property type="term" value="C:SNARE complex"/>
    <property type="evidence" value="ECO:0007669"/>
    <property type="project" value="TreeGrafter"/>
</dbReference>
<evidence type="ECO:0000256" key="5">
    <source>
        <dbReference type="ARBA" id="ARBA00022892"/>
    </source>
</evidence>
<evidence type="ECO:0000256" key="8">
    <source>
        <dbReference type="ARBA" id="ARBA00023136"/>
    </source>
</evidence>
<dbReference type="GO" id="GO:0005789">
    <property type="term" value="C:endoplasmic reticulum membrane"/>
    <property type="evidence" value="ECO:0007669"/>
    <property type="project" value="UniProtKB-SubCell"/>
</dbReference>
<proteinExistence type="inferred from homology"/>
<dbReference type="GO" id="GO:0006890">
    <property type="term" value="P:retrograde vesicle-mediated transport, Golgi to endoplasmic reticulum"/>
    <property type="evidence" value="ECO:0007669"/>
    <property type="project" value="InterPro"/>
</dbReference>